<organism evidence="1 2">
    <name type="scientific">Vitis vinifera</name>
    <name type="common">Grape</name>
    <dbReference type="NCBI Taxonomy" id="29760"/>
    <lineage>
        <taxon>Eukaryota</taxon>
        <taxon>Viridiplantae</taxon>
        <taxon>Streptophyta</taxon>
        <taxon>Embryophyta</taxon>
        <taxon>Tracheophyta</taxon>
        <taxon>Spermatophyta</taxon>
        <taxon>Magnoliopsida</taxon>
        <taxon>eudicotyledons</taxon>
        <taxon>Gunneridae</taxon>
        <taxon>Pentapetalae</taxon>
        <taxon>rosids</taxon>
        <taxon>Vitales</taxon>
        <taxon>Vitaceae</taxon>
        <taxon>Viteae</taxon>
        <taxon>Vitis</taxon>
    </lineage>
</organism>
<dbReference type="EMBL" id="CP126653">
    <property type="protein sequence ID" value="WJZ89051.1"/>
    <property type="molecule type" value="Genomic_DNA"/>
</dbReference>
<keyword evidence="2" id="KW-1185">Reference proteome</keyword>
<name>A0ABY9C2Y1_VITVI</name>
<evidence type="ECO:0000313" key="1">
    <source>
        <dbReference type="EMBL" id="WJZ89051.1"/>
    </source>
</evidence>
<accession>A0ABY9C2Y1</accession>
<protein>
    <submittedName>
        <fullName evidence="1">Uncharacterized protein</fullName>
    </submittedName>
</protein>
<sequence length="129" mass="14084">MAVKLSRAEKKVQYDQKLCRLLDDGVAGWSAGDRVQDHFESTASFSALPLQPMPKGGEVSGPIDCSLFMSGPLERGTLSGPLDVDANSDDGRVHFLAPLSGLYVKEKRTKGVSATRKALHRNLFEKKRP</sequence>
<proteinExistence type="predicted"/>
<gene>
    <name evidence="1" type="ORF">VitviT2T_008302</name>
</gene>
<reference evidence="1 2" key="1">
    <citation type="journal article" date="2023" name="Hortic Res">
        <title>The complete reference genome for grapevine (Vitis vinifera L.) genetics and breeding.</title>
        <authorList>
            <person name="Shi X."/>
            <person name="Cao S."/>
            <person name="Wang X."/>
            <person name="Huang S."/>
            <person name="Wang Y."/>
            <person name="Liu Z."/>
            <person name="Liu W."/>
            <person name="Leng X."/>
            <person name="Peng Y."/>
            <person name="Wang N."/>
            <person name="Wang Y."/>
            <person name="Ma Z."/>
            <person name="Xu X."/>
            <person name="Zhang F."/>
            <person name="Xue H."/>
            <person name="Zhong H."/>
            <person name="Wang Y."/>
            <person name="Zhang K."/>
            <person name="Velt A."/>
            <person name="Avia K."/>
            <person name="Holtgrawe D."/>
            <person name="Grimplet J."/>
            <person name="Matus J.T."/>
            <person name="Ware D."/>
            <person name="Wu X."/>
            <person name="Wang H."/>
            <person name="Liu C."/>
            <person name="Fang Y."/>
            <person name="Rustenholz C."/>
            <person name="Cheng Z."/>
            <person name="Xiao H."/>
            <person name="Zhou Y."/>
        </authorList>
    </citation>
    <scope>NUCLEOTIDE SEQUENCE [LARGE SCALE GENOMIC DNA]</scope>
    <source>
        <strain evidence="2">cv. Pinot noir / PN40024</strain>
        <tissue evidence="1">Leaf</tissue>
    </source>
</reference>
<dbReference type="Proteomes" id="UP001227230">
    <property type="component" value="Chromosome 6"/>
</dbReference>
<evidence type="ECO:0000313" key="2">
    <source>
        <dbReference type="Proteomes" id="UP001227230"/>
    </source>
</evidence>